<keyword evidence="2" id="KW-1185">Reference proteome</keyword>
<sequence length="173" mass="19393">MLYRRIVIGTATFTFEADIAFKTHRRSALRFIDKVSRRLEIEYASGFTVDGHWVPTDAIFLDPASLEPGSLKAVAHIATIVGVLGGLVANYSEIKEEIPHVIEDITSSSVFTSIERYVAEIVAEAPLNWPPSRVLYPVQTAIVPRTTDELLQEFNLQRKNVSEPQKQKLIRGD</sequence>
<reference evidence="2" key="1">
    <citation type="submission" date="2018-09" db="EMBL/GenBank/DDBJ databases">
        <title>Paracoccus onubensis nov. sp. a moderate halophilic bacterium isolated from Gruta de las Maravillas (Aracena, Spain).</title>
        <authorList>
            <person name="Jurado V."/>
            <person name="Gutierrez-Patricio S."/>
            <person name="Gonzalez-Pimentel J.L."/>
            <person name="Miller A.Z."/>
            <person name="Laiz L."/>
            <person name="Saiz-Jimenez C."/>
        </authorList>
    </citation>
    <scope>NUCLEOTIDE SEQUENCE [LARGE SCALE GENOMIC DNA]</scope>
    <source>
        <strain evidence="2">DSM 26381</strain>
    </source>
</reference>
<comment type="caution">
    <text evidence="1">The sequence shown here is derived from an EMBL/GenBank/DDBJ whole genome shotgun (WGS) entry which is preliminary data.</text>
</comment>
<dbReference type="EMBL" id="QZEW01000101">
    <property type="protein sequence ID" value="RJL06073.1"/>
    <property type="molecule type" value="Genomic_DNA"/>
</dbReference>
<gene>
    <name evidence="1" type="ORF">D3P05_18695</name>
</gene>
<proteinExistence type="predicted"/>
<dbReference type="Proteomes" id="UP000283587">
    <property type="component" value="Unassembled WGS sequence"/>
</dbReference>
<dbReference type="OrthoDB" id="9985749at2"/>
<dbReference type="RefSeq" id="WP_119900314.1">
    <property type="nucleotide sequence ID" value="NZ_QZEW01000101.1"/>
</dbReference>
<accession>A0A418ZZN9</accession>
<name>A0A418ZZN9_9RHOB</name>
<evidence type="ECO:0000313" key="1">
    <source>
        <dbReference type="EMBL" id="RJL06073.1"/>
    </source>
</evidence>
<protein>
    <submittedName>
        <fullName evidence="1">Uncharacterized protein</fullName>
    </submittedName>
</protein>
<dbReference type="AlphaFoldDB" id="A0A418ZZN9"/>
<organism evidence="1 2">
    <name type="scientific">Paracoccus siganidrum</name>
    <dbReference type="NCBI Taxonomy" id="1276757"/>
    <lineage>
        <taxon>Bacteria</taxon>
        <taxon>Pseudomonadati</taxon>
        <taxon>Pseudomonadota</taxon>
        <taxon>Alphaproteobacteria</taxon>
        <taxon>Rhodobacterales</taxon>
        <taxon>Paracoccaceae</taxon>
        <taxon>Paracoccus</taxon>
    </lineage>
</organism>
<evidence type="ECO:0000313" key="2">
    <source>
        <dbReference type="Proteomes" id="UP000283587"/>
    </source>
</evidence>